<keyword evidence="4" id="KW-0418">Kinase</keyword>
<keyword evidence="5" id="KW-0460">Magnesium</keyword>
<dbReference type="GO" id="GO:0046872">
    <property type="term" value="F:metal ion binding"/>
    <property type="evidence" value="ECO:0007669"/>
    <property type="project" value="UniProtKB-KW"/>
</dbReference>
<dbReference type="InterPro" id="IPR007666">
    <property type="entry name" value="ADP_PFK/GK"/>
</dbReference>
<dbReference type="AlphaFoldDB" id="A0A183A0R4"/>
<dbReference type="PANTHER" id="PTHR21208">
    <property type="entry name" value="ADP-DEPENDENT GLUCOKINASE"/>
    <property type="match status" value="1"/>
</dbReference>
<evidence type="ECO:0000256" key="1">
    <source>
        <dbReference type="ARBA" id="ARBA00022490"/>
    </source>
</evidence>
<proteinExistence type="predicted"/>
<dbReference type="WBParaSite" id="ECPE_0000054901-mRNA-1">
    <property type="protein sequence ID" value="ECPE_0000054901-mRNA-1"/>
    <property type="gene ID" value="ECPE_0000054901"/>
</dbReference>
<keyword evidence="6" id="KW-0324">Glycolysis</keyword>
<evidence type="ECO:0000256" key="4">
    <source>
        <dbReference type="ARBA" id="ARBA00022777"/>
    </source>
</evidence>
<dbReference type="Pfam" id="PF04587">
    <property type="entry name" value="ADP_PFK_GK"/>
    <property type="match status" value="1"/>
</dbReference>
<dbReference type="SUPFAM" id="SSF53613">
    <property type="entry name" value="Ribokinase-like"/>
    <property type="match status" value="1"/>
</dbReference>
<dbReference type="Gene3D" id="3.40.1190.20">
    <property type="match status" value="1"/>
</dbReference>
<evidence type="ECO:0000256" key="5">
    <source>
        <dbReference type="ARBA" id="ARBA00022842"/>
    </source>
</evidence>
<evidence type="ECO:0000313" key="7">
    <source>
        <dbReference type="WBParaSite" id="ECPE_0000054901-mRNA-1"/>
    </source>
</evidence>
<evidence type="ECO:0000256" key="3">
    <source>
        <dbReference type="ARBA" id="ARBA00022723"/>
    </source>
</evidence>
<sequence>LDAALAAGGLPARRSDVGLLWPFTRAAAAKASLIAHRHTCAASAINPVKTRLLMDDSFAVTADPHRWSSALRGASTGQSIPRIHFNASSPVTCWTEPEPKLIQLSQSTPPSPIFETQVEICVAPVLVCMKVRQTVGAGDNISAGALRAQITTRQAGMR</sequence>
<accession>A0A183A0R4</accession>
<dbReference type="GO" id="GO:0043843">
    <property type="term" value="F:ADP-specific glucokinase activity"/>
    <property type="evidence" value="ECO:0007669"/>
    <property type="project" value="TreeGrafter"/>
</dbReference>
<organism evidence="7">
    <name type="scientific">Echinostoma caproni</name>
    <dbReference type="NCBI Taxonomy" id="27848"/>
    <lineage>
        <taxon>Eukaryota</taxon>
        <taxon>Metazoa</taxon>
        <taxon>Spiralia</taxon>
        <taxon>Lophotrochozoa</taxon>
        <taxon>Platyhelminthes</taxon>
        <taxon>Trematoda</taxon>
        <taxon>Digenea</taxon>
        <taxon>Plagiorchiida</taxon>
        <taxon>Echinostomata</taxon>
        <taxon>Echinostomatoidea</taxon>
        <taxon>Echinostomatidae</taxon>
        <taxon>Echinostoma</taxon>
    </lineage>
</organism>
<dbReference type="PROSITE" id="PS51255">
    <property type="entry name" value="ADPK"/>
    <property type="match status" value="1"/>
</dbReference>
<evidence type="ECO:0000256" key="2">
    <source>
        <dbReference type="ARBA" id="ARBA00022679"/>
    </source>
</evidence>
<name>A0A183A0R4_9TREM</name>
<protein>
    <submittedName>
        <fullName evidence="7">PfkB domain-containing protein</fullName>
    </submittedName>
</protein>
<dbReference type="PANTHER" id="PTHR21208:SF1">
    <property type="entry name" value="ADP-DEPENDENT GLUCOKINASE"/>
    <property type="match status" value="1"/>
</dbReference>
<evidence type="ECO:0000256" key="6">
    <source>
        <dbReference type="ARBA" id="ARBA00023152"/>
    </source>
</evidence>
<dbReference type="GO" id="GO:0005783">
    <property type="term" value="C:endoplasmic reticulum"/>
    <property type="evidence" value="ECO:0007669"/>
    <property type="project" value="TreeGrafter"/>
</dbReference>
<keyword evidence="2" id="KW-0808">Transferase</keyword>
<dbReference type="GO" id="GO:0006096">
    <property type="term" value="P:glycolytic process"/>
    <property type="evidence" value="ECO:0007669"/>
    <property type="project" value="UniProtKB-KW"/>
</dbReference>
<keyword evidence="3" id="KW-0479">Metal-binding</keyword>
<keyword evidence="1" id="KW-0963">Cytoplasm</keyword>
<dbReference type="InterPro" id="IPR029056">
    <property type="entry name" value="Ribokinase-like"/>
</dbReference>
<reference evidence="7" key="1">
    <citation type="submission" date="2016-06" db="UniProtKB">
        <authorList>
            <consortium name="WormBaseParasite"/>
        </authorList>
    </citation>
    <scope>IDENTIFICATION</scope>
</reference>
<dbReference type="GO" id="GO:0006006">
    <property type="term" value="P:glucose metabolic process"/>
    <property type="evidence" value="ECO:0007669"/>
    <property type="project" value="TreeGrafter"/>
</dbReference>